<accession>A0A8H6I6H4</accession>
<dbReference type="Proteomes" id="UP000521943">
    <property type="component" value="Unassembled WGS sequence"/>
</dbReference>
<comment type="caution">
    <text evidence="1">The sequence shown here is derived from an EMBL/GenBank/DDBJ whole genome shotgun (WGS) entry which is preliminary data.</text>
</comment>
<name>A0A8H6I6H4_9AGAR</name>
<keyword evidence="2" id="KW-1185">Reference proteome</keyword>
<organism evidence="1 2">
    <name type="scientific">Ephemerocybe angulata</name>
    <dbReference type="NCBI Taxonomy" id="980116"/>
    <lineage>
        <taxon>Eukaryota</taxon>
        <taxon>Fungi</taxon>
        <taxon>Dikarya</taxon>
        <taxon>Basidiomycota</taxon>
        <taxon>Agaricomycotina</taxon>
        <taxon>Agaricomycetes</taxon>
        <taxon>Agaricomycetidae</taxon>
        <taxon>Agaricales</taxon>
        <taxon>Agaricineae</taxon>
        <taxon>Psathyrellaceae</taxon>
        <taxon>Ephemerocybe</taxon>
    </lineage>
</organism>
<evidence type="ECO:0000313" key="2">
    <source>
        <dbReference type="Proteomes" id="UP000521943"/>
    </source>
</evidence>
<dbReference type="AlphaFoldDB" id="A0A8H6I6H4"/>
<evidence type="ECO:0000313" key="1">
    <source>
        <dbReference type="EMBL" id="KAF6759805.1"/>
    </source>
</evidence>
<dbReference type="EMBL" id="JACGCI010000014">
    <property type="protein sequence ID" value="KAF6759805.1"/>
    <property type="molecule type" value="Genomic_DNA"/>
</dbReference>
<proteinExistence type="predicted"/>
<sequence>MAESHSSPAATFSELKLHSLSILGQVTSLGLHRQQMLLSYATSRVRAACVSFISRELIKNVAGVAYPLRSWDTYIRAEMESLACLMGTIALVMQAPDGVCPIRVPEFAKRVSEAMMRDSLEDYNTINDIVAIPVPEEEQVLRDYVNPWWKEMTGVSPVPSASLIIQYFIQQEKSMRPAITQGVQRGENMLRVMAMSEEELHSARNLARDTVEILDNEVSMSKKRLAMLNSKIEALHSLRSDLLAGHQEAELELASALLLQVEPVAIDANGTEENSASGSALVL</sequence>
<gene>
    <name evidence="1" type="ORF">DFP72DRAFT_1063537</name>
</gene>
<reference evidence="1 2" key="1">
    <citation type="submission" date="2020-07" db="EMBL/GenBank/DDBJ databases">
        <title>Comparative genomics of pyrophilous fungi reveals a link between fire events and developmental genes.</title>
        <authorList>
            <consortium name="DOE Joint Genome Institute"/>
            <person name="Steindorff A.S."/>
            <person name="Carver A."/>
            <person name="Calhoun S."/>
            <person name="Stillman K."/>
            <person name="Liu H."/>
            <person name="Lipzen A."/>
            <person name="Pangilinan J."/>
            <person name="Labutti K."/>
            <person name="Bruns T.D."/>
            <person name="Grigoriev I.V."/>
        </authorList>
    </citation>
    <scope>NUCLEOTIDE SEQUENCE [LARGE SCALE GENOMIC DNA]</scope>
    <source>
        <strain evidence="1 2">CBS 144469</strain>
    </source>
</reference>
<protein>
    <submittedName>
        <fullName evidence="1">Uncharacterized protein</fullName>
    </submittedName>
</protein>